<dbReference type="RefSeq" id="WP_204719946.1">
    <property type="nucleotide sequence ID" value="NZ_JACSNR010000003.1"/>
</dbReference>
<comment type="caution">
    <text evidence="7">The sequence shown here is derived from an EMBL/GenBank/DDBJ whole genome shotgun (WGS) entry which is preliminary data.</text>
</comment>
<dbReference type="InterPro" id="IPR000055">
    <property type="entry name" value="Restrct_endonuc_typeI_TRD"/>
</dbReference>
<evidence type="ECO:0000313" key="8">
    <source>
        <dbReference type="Proteomes" id="UP000724149"/>
    </source>
</evidence>
<dbReference type="GO" id="GO:0004519">
    <property type="term" value="F:endonuclease activity"/>
    <property type="evidence" value="ECO:0007669"/>
    <property type="project" value="UniProtKB-KW"/>
</dbReference>
<keyword evidence="7" id="KW-0540">Nuclease</keyword>
<keyword evidence="8" id="KW-1185">Reference proteome</keyword>
<dbReference type="CDD" id="cd17249">
    <property type="entry name" value="RMtype1_S_EcoR124I-TRD2-CR2_like"/>
    <property type="match status" value="1"/>
</dbReference>
<sequence length="452" mass="50782">MARGKKKESPTPEERLQAALVPESEQPYKVPKNWCWTKVGDLCIFVGGGTPDKTNPLYWNGNIPWASVKDIKGRYLYSTIDKISQLGLECSSSNLCEAGDLLLVTRIEPAKAIVSKIVTAINQDLKIVKSELSSLFLYYYFCTFQHEFERKASGSTVKGITLPNILNTPFPLPPLSEQQRIVDRIESLFAKLDEAKQKAQEALDSFETRKAAILHKAFTGELTAQWRKEHGVGMESWSWIPLKKCGSWNGGGTPSMSHPEYWENGTLLWVTSKDMKSDLIEDTLMHTNMLGVENSSATYIEEPAVLFVMRSGILRRIFPVCMVKKPFTVNQDLKALVPTVDINLEYLFWACKANEKQILEKCMKSGTTVESINTAALRDFEIPIARKNEQTEIVRILDDLLAKEQQAKEAAEGVLEQIDLIKKAILARAFRGELGTNGPTEENAVKLLCSWD</sequence>
<dbReference type="Proteomes" id="UP000724149">
    <property type="component" value="Unassembled WGS sequence"/>
</dbReference>
<proteinExistence type="inferred from homology"/>
<gene>
    <name evidence="7" type="ORF">H9X81_03780</name>
</gene>
<evidence type="ECO:0000313" key="7">
    <source>
        <dbReference type="EMBL" id="MBM6922813.1"/>
    </source>
</evidence>
<dbReference type="PANTHER" id="PTHR43140:SF1">
    <property type="entry name" value="TYPE I RESTRICTION ENZYME ECOKI SPECIFICITY SUBUNIT"/>
    <property type="match status" value="1"/>
</dbReference>
<evidence type="ECO:0000256" key="3">
    <source>
        <dbReference type="ARBA" id="ARBA00023125"/>
    </source>
</evidence>
<evidence type="ECO:0000256" key="1">
    <source>
        <dbReference type="ARBA" id="ARBA00010923"/>
    </source>
</evidence>
<reference evidence="7 8" key="1">
    <citation type="journal article" date="2021" name="Sci. Rep.">
        <title>The distribution of antibiotic resistance genes in chicken gut microbiota commensals.</title>
        <authorList>
            <person name="Juricova H."/>
            <person name="Matiasovicova J."/>
            <person name="Kubasova T."/>
            <person name="Cejkova D."/>
            <person name="Rychlik I."/>
        </authorList>
    </citation>
    <scope>NUCLEOTIDE SEQUENCE [LARGE SCALE GENOMIC DNA]</scope>
    <source>
        <strain evidence="7 8">An564</strain>
    </source>
</reference>
<feature type="domain" description="Type I restriction modification DNA specificity" evidence="6">
    <location>
        <begin position="31"/>
        <end position="198"/>
    </location>
</feature>
<dbReference type="InterPro" id="IPR051212">
    <property type="entry name" value="Type-I_RE_S_subunit"/>
</dbReference>
<comment type="similarity">
    <text evidence="1">Belongs to the type-I restriction system S methylase family.</text>
</comment>
<keyword evidence="3" id="KW-0238">DNA-binding</keyword>
<keyword evidence="7" id="KW-0378">Hydrolase</keyword>
<evidence type="ECO:0000256" key="2">
    <source>
        <dbReference type="ARBA" id="ARBA00022747"/>
    </source>
</evidence>
<dbReference type="Pfam" id="PF01420">
    <property type="entry name" value="Methylase_S"/>
    <property type="match status" value="2"/>
</dbReference>
<keyword evidence="2" id="KW-0680">Restriction system</keyword>
<protein>
    <submittedName>
        <fullName evidence="7">Restriction endonuclease subunit S</fullName>
    </submittedName>
</protein>
<evidence type="ECO:0000256" key="5">
    <source>
        <dbReference type="SAM" id="Coils"/>
    </source>
</evidence>
<name>A0ABS2GMP4_9FIRM</name>
<comment type="subunit">
    <text evidence="4">The methyltransferase is composed of M and S polypeptides.</text>
</comment>
<feature type="domain" description="Type I restriction modification DNA specificity" evidence="6">
    <location>
        <begin position="244"/>
        <end position="402"/>
    </location>
</feature>
<dbReference type="PANTHER" id="PTHR43140">
    <property type="entry name" value="TYPE-1 RESTRICTION ENZYME ECOKI SPECIFICITY PROTEIN"/>
    <property type="match status" value="1"/>
</dbReference>
<feature type="coiled-coil region" evidence="5">
    <location>
        <begin position="178"/>
        <end position="209"/>
    </location>
</feature>
<dbReference type="EMBL" id="JACSNR010000003">
    <property type="protein sequence ID" value="MBM6922813.1"/>
    <property type="molecule type" value="Genomic_DNA"/>
</dbReference>
<evidence type="ECO:0000259" key="6">
    <source>
        <dbReference type="Pfam" id="PF01420"/>
    </source>
</evidence>
<dbReference type="InterPro" id="IPR044946">
    <property type="entry name" value="Restrct_endonuc_typeI_TRD_sf"/>
</dbReference>
<organism evidence="7 8">
    <name type="scientific">Hydrogenoanaerobacterium saccharovorans</name>
    <dbReference type="NCBI Taxonomy" id="474960"/>
    <lineage>
        <taxon>Bacteria</taxon>
        <taxon>Bacillati</taxon>
        <taxon>Bacillota</taxon>
        <taxon>Clostridia</taxon>
        <taxon>Eubacteriales</taxon>
        <taxon>Oscillospiraceae</taxon>
        <taxon>Hydrogenoanaerobacterium</taxon>
    </lineage>
</organism>
<accession>A0ABS2GMP4</accession>
<dbReference type="CDD" id="cd17285">
    <property type="entry name" value="RMtype1_S_Csp16704I_TRD2-CR2_like"/>
    <property type="match status" value="1"/>
</dbReference>
<keyword evidence="7" id="KW-0255">Endonuclease</keyword>
<evidence type="ECO:0000256" key="4">
    <source>
        <dbReference type="ARBA" id="ARBA00038652"/>
    </source>
</evidence>
<dbReference type="SUPFAM" id="SSF116734">
    <property type="entry name" value="DNA methylase specificity domain"/>
    <property type="match status" value="2"/>
</dbReference>
<keyword evidence="5" id="KW-0175">Coiled coil</keyword>
<dbReference type="Gene3D" id="3.90.220.20">
    <property type="entry name" value="DNA methylase specificity domains"/>
    <property type="match status" value="2"/>
</dbReference>